<name>A0A242MRX5_CABSO</name>
<reference evidence="1 2" key="1">
    <citation type="submission" date="2017-03" db="EMBL/GenBank/DDBJ databases">
        <title>Genome analysis of strain PAMC 26577.</title>
        <authorList>
            <person name="Oh H.-M."/>
            <person name="Yang J.-A."/>
        </authorList>
    </citation>
    <scope>NUCLEOTIDE SEQUENCE [LARGE SCALE GENOMIC DNA]</scope>
    <source>
        <strain evidence="1 2">PAMC 26577</strain>
    </source>
</reference>
<organism evidence="1 2">
    <name type="scientific">Caballeronia sordidicola</name>
    <name type="common">Burkholderia sordidicola</name>
    <dbReference type="NCBI Taxonomy" id="196367"/>
    <lineage>
        <taxon>Bacteria</taxon>
        <taxon>Pseudomonadati</taxon>
        <taxon>Pseudomonadota</taxon>
        <taxon>Betaproteobacteria</taxon>
        <taxon>Burkholderiales</taxon>
        <taxon>Burkholderiaceae</taxon>
        <taxon>Caballeronia</taxon>
    </lineage>
</organism>
<dbReference type="AlphaFoldDB" id="A0A242MRX5"/>
<proteinExistence type="predicted"/>
<protein>
    <submittedName>
        <fullName evidence="1">Uncharacterized protein</fullName>
    </submittedName>
</protein>
<evidence type="ECO:0000313" key="1">
    <source>
        <dbReference type="EMBL" id="OTP74082.1"/>
    </source>
</evidence>
<accession>A0A242MRX5</accession>
<sequence length="37" mass="4426">MKNFDFLRQIDAEMTPYDFAKRAASAFFLWPKDQRVA</sequence>
<comment type="caution">
    <text evidence="1">The sequence shown here is derived from an EMBL/GenBank/DDBJ whole genome shotgun (WGS) entry which is preliminary data.</text>
</comment>
<gene>
    <name evidence="1" type="ORF">PAMC26577_16700</name>
</gene>
<dbReference type="Proteomes" id="UP000195221">
    <property type="component" value="Unassembled WGS sequence"/>
</dbReference>
<dbReference type="EMBL" id="NBTZ01000069">
    <property type="protein sequence ID" value="OTP74082.1"/>
    <property type="molecule type" value="Genomic_DNA"/>
</dbReference>
<evidence type="ECO:0000313" key="2">
    <source>
        <dbReference type="Proteomes" id="UP000195221"/>
    </source>
</evidence>